<accession>A0A2A9MJ67</accession>
<protein>
    <submittedName>
        <fullName evidence="2">Uncharacterized protein</fullName>
    </submittedName>
</protein>
<organism evidence="2 3">
    <name type="scientific">Besnoitia besnoiti</name>
    <name type="common">Apicomplexan protozoan</name>
    <dbReference type="NCBI Taxonomy" id="94643"/>
    <lineage>
        <taxon>Eukaryota</taxon>
        <taxon>Sar</taxon>
        <taxon>Alveolata</taxon>
        <taxon>Apicomplexa</taxon>
        <taxon>Conoidasida</taxon>
        <taxon>Coccidia</taxon>
        <taxon>Eucoccidiorida</taxon>
        <taxon>Eimeriorina</taxon>
        <taxon>Sarcocystidae</taxon>
        <taxon>Besnoitia</taxon>
    </lineage>
</organism>
<reference evidence="2 3" key="1">
    <citation type="submission" date="2017-09" db="EMBL/GenBank/DDBJ databases">
        <title>Genome sequencing of Besnoitia besnoiti strain Bb-Ger1.</title>
        <authorList>
            <person name="Schares G."/>
            <person name="Venepally P."/>
            <person name="Lorenzi H.A."/>
        </authorList>
    </citation>
    <scope>NUCLEOTIDE SEQUENCE [LARGE SCALE GENOMIC DNA]</scope>
    <source>
        <strain evidence="2 3">Bb-Ger1</strain>
    </source>
</reference>
<dbReference type="GeneID" id="40305419"/>
<dbReference type="RefSeq" id="XP_029222024.1">
    <property type="nucleotide sequence ID" value="XM_029359111.1"/>
</dbReference>
<dbReference type="AlphaFoldDB" id="A0A2A9MJ67"/>
<evidence type="ECO:0000313" key="3">
    <source>
        <dbReference type="Proteomes" id="UP000224006"/>
    </source>
</evidence>
<name>A0A2A9MJ67_BESBE</name>
<dbReference type="Proteomes" id="UP000224006">
    <property type="component" value="Chromosome I"/>
</dbReference>
<proteinExistence type="predicted"/>
<dbReference type="VEuPathDB" id="ToxoDB:BESB_003560"/>
<evidence type="ECO:0000313" key="2">
    <source>
        <dbReference type="EMBL" id="PFH38015.1"/>
    </source>
</evidence>
<dbReference type="Gene3D" id="1.20.5.2050">
    <property type="match status" value="1"/>
</dbReference>
<keyword evidence="3" id="KW-1185">Reference proteome</keyword>
<gene>
    <name evidence="2" type="ORF">BESB_003560</name>
</gene>
<dbReference type="OrthoDB" id="430533at2759"/>
<comment type="caution">
    <text evidence="2">The sequence shown here is derived from an EMBL/GenBank/DDBJ whole genome shotgun (WGS) entry which is preliminary data.</text>
</comment>
<sequence>MAALACAVPRAARPRLSQSGWFGATWFSSVASFPSVALQQRRKRPTETLQSPRVPRLSAAGVSSICPASGGASPQLSLPASFPLSSCSPPPSCLSRSSATSCSLSFFSSASRSSASGSQAPAACAADWRLRHGRLRPAPRTDDGRSAGVGDSAPSRNLAPSSLGVAAPSFWSLFSQTRAFSAHPYKPKSREVFHPHVPAPEHLPPPGYTRAVLNPMQQFIPKDFFRDMVVDSLRDGVSLGSDFPWNVTHKYRFWRRRKYNIQMDDCFIRLSPITGVDYYPRLNVFAVQWREDGQHRIRWFRAAYGLKRAMRAAENFRRTLEATGRVDNWRTARHLRQQMLERRQQLKLRKKRFAKISSGQF</sequence>
<feature type="region of interest" description="Disordered" evidence="1">
    <location>
        <begin position="135"/>
        <end position="160"/>
    </location>
</feature>
<dbReference type="KEGG" id="bbes:BESB_003560"/>
<dbReference type="EMBL" id="NWUJ01000001">
    <property type="protein sequence ID" value="PFH38015.1"/>
    <property type="molecule type" value="Genomic_DNA"/>
</dbReference>
<evidence type="ECO:0000256" key="1">
    <source>
        <dbReference type="SAM" id="MobiDB-lite"/>
    </source>
</evidence>